<dbReference type="Proteomes" id="UP000258501">
    <property type="component" value="Segment"/>
</dbReference>
<keyword evidence="3" id="KW-1185">Reference proteome</keyword>
<feature type="coiled-coil region" evidence="1">
    <location>
        <begin position="26"/>
        <end position="55"/>
    </location>
</feature>
<evidence type="ECO:0000256" key="1">
    <source>
        <dbReference type="SAM" id="Coils"/>
    </source>
</evidence>
<dbReference type="EMBL" id="KC699836">
    <property type="protein sequence ID" value="AGK86830.1"/>
    <property type="molecule type" value="Genomic_DNA"/>
</dbReference>
<evidence type="ECO:0000313" key="3">
    <source>
        <dbReference type="Proteomes" id="UP000258501"/>
    </source>
</evidence>
<reference evidence="2 3" key="1">
    <citation type="submission" date="2013-02" db="EMBL/GenBank/DDBJ databases">
        <authorList>
            <person name="Lukaszewicz M."/>
            <person name="Biegalska A."/>
            <person name="Krasowska A."/>
        </authorList>
    </citation>
    <scope>NUCLEOTIDE SEQUENCE [LARGE SCALE GENOMIC DNA]</scope>
</reference>
<proteinExistence type="predicted"/>
<accession>R4JMK0</accession>
<organism evidence="2 3">
    <name type="scientific">Bacillus phage SIOphi</name>
    <dbReference type="NCBI Taxonomy" id="1285382"/>
    <lineage>
        <taxon>Viruses</taxon>
        <taxon>Duplodnaviria</taxon>
        <taxon>Heunggongvirae</taxon>
        <taxon>Uroviricota</taxon>
        <taxon>Caudoviricetes</taxon>
        <taxon>Herelleviridae</taxon>
        <taxon>Bastillevirinae</taxon>
        <taxon>Siophivirus</taxon>
        <taxon>Siophivirus SIOphi</taxon>
    </lineage>
</organism>
<protein>
    <submittedName>
        <fullName evidence="2">Uncharacterized protein</fullName>
    </submittedName>
</protein>
<sequence>MQHAELTSDESLKKRLILDVLDRIVYELYEDRIKEEKKNKRREQINQDLEDAMDLEWGSGYGDF</sequence>
<evidence type="ECO:0000313" key="2">
    <source>
        <dbReference type="EMBL" id="AGK86830.1"/>
    </source>
</evidence>
<keyword evidence="1" id="KW-0175">Coiled coil</keyword>
<gene>
    <name evidence="2" type="ORF">SIOphi_00110</name>
</gene>
<name>R4JMK0_9CAUD</name>